<feature type="compositionally biased region" description="Acidic residues" evidence="1">
    <location>
        <begin position="112"/>
        <end position="125"/>
    </location>
</feature>
<dbReference type="Gene3D" id="3.30.1340.30">
    <property type="match status" value="1"/>
</dbReference>
<dbReference type="InterPro" id="IPR032030">
    <property type="entry name" value="YscD_cytoplasmic_dom"/>
</dbReference>
<keyword evidence="5" id="KW-1185">Reference proteome</keyword>
<gene>
    <name evidence="4" type="ORF">SG35_031295</name>
</gene>
<dbReference type="Gene3D" id="2.60.200.20">
    <property type="match status" value="1"/>
</dbReference>
<evidence type="ECO:0000313" key="5">
    <source>
        <dbReference type="Proteomes" id="UP000032568"/>
    </source>
</evidence>
<evidence type="ECO:0000259" key="3">
    <source>
        <dbReference type="Pfam" id="PF21937"/>
    </source>
</evidence>
<sequence>MTTWYLRVLTGPQKNAEIELEPGTQCLGGSNDCDLILQSGSIEDKHFELILEGETLTLNSLVESAFLQNGKEASDRSISLSHGDYICVGELIFGFANGEYEWPEELLAGENEPGESEEEEEDDGDWGMFSSDGDDDDEDEPEELEDGEPKKWLTKTKLISATTIALFSSVAAAGVAINQASVEAEKKAFFDPELVRTELAERFPRAGLTLSRDDEQLPWQISGYLTNTEDHRELNDWLQLRFPKVINRVLNQHLLLSSAQQTLQALGFSHIKVASTAENGVFSLVGDIKLPTKWQHAFHTLQRDVTGVTTWQDQTRDKRWLPKPNIQVDSVNMGELPFLITSNGESIYEGYTVDGHFTVDKIALDHVVMSFQDRKIKYLIDDL</sequence>
<name>A0AAE9YZ80_9GAMM</name>
<accession>A0AAE9YZ80</accession>
<dbReference type="EMBL" id="CP059736">
    <property type="protein sequence ID" value="WDE02243.1"/>
    <property type="molecule type" value="Genomic_DNA"/>
</dbReference>
<dbReference type="Pfam" id="PF16697">
    <property type="entry name" value="Yop-YscD_cpl"/>
    <property type="match status" value="1"/>
</dbReference>
<evidence type="ECO:0000256" key="1">
    <source>
        <dbReference type="SAM" id="MobiDB-lite"/>
    </source>
</evidence>
<dbReference type="RefSeq" id="WP_044831091.1">
    <property type="nucleotide sequence ID" value="NZ_CP059736.1"/>
</dbReference>
<proteinExistence type="predicted"/>
<dbReference type="InterPro" id="IPR008984">
    <property type="entry name" value="SMAD_FHA_dom_sf"/>
</dbReference>
<feature type="region of interest" description="Disordered" evidence="1">
    <location>
        <begin position="109"/>
        <end position="151"/>
    </location>
</feature>
<dbReference type="AlphaFoldDB" id="A0AAE9YZ80"/>
<dbReference type="KEGG" id="tact:SG35_031295"/>
<evidence type="ECO:0000313" key="4">
    <source>
        <dbReference type="EMBL" id="WDE02243.1"/>
    </source>
</evidence>
<feature type="domain" description="YscD-like Bon-like" evidence="3">
    <location>
        <begin position="253"/>
        <end position="317"/>
    </location>
</feature>
<feature type="compositionally biased region" description="Acidic residues" evidence="1">
    <location>
        <begin position="132"/>
        <end position="146"/>
    </location>
</feature>
<reference evidence="4 5" key="2">
    <citation type="journal article" date="2022" name="Mar. Drugs">
        <title>Bioassay-Guided Fractionation Leads to the Detection of Cholic Acid Generated by the Rare Thalassomonas sp.</title>
        <authorList>
            <person name="Pheiffer F."/>
            <person name="Schneider Y.K."/>
            <person name="Hansen E.H."/>
            <person name="Andersen J.H."/>
            <person name="Isaksson J."/>
            <person name="Busche T."/>
            <person name="R C."/>
            <person name="Kalinowski J."/>
            <person name="Zyl L.V."/>
            <person name="Trindade M."/>
        </authorList>
    </citation>
    <scope>NUCLEOTIDE SEQUENCE [LARGE SCALE GENOMIC DNA]</scope>
    <source>
        <strain evidence="4 5">A5K-106</strain>
    </source>
</reference>
<evidence type="ECO:0000259" key="2">
    <source>
        <dbReference type="Pfam" id="PF16697"/>
    </source>
</evidence>
<dbReference type="Proteomes" id="UP000032568">
    <property type="component" value="Chromosome pTact"/>
</dbReference>
<feature type="domain" description="YscD cytoplasmic" evidence="2">
    <location>
        <begin position="7"/>
        <end position="96"/>
    </location>
</feature>
<protein>
    <recommendedName>
        <fullName evidence="6">YscD cytoplasmic domain-containing protein</fullName>
    </recommendedName>
</protein>
<evidence type="ECO:0008006" key="6">
    <source>
        <dbReference type="Google" id="ProtNLM"/>
    </source>
</evidence>
<dbReference type="SUPFAM" id="SSF49879">
    <property type="entry name" value="SMAD/FHA domain"/>
    <property type="match status" value="1"/>
</dbReference>
<dbReference type="Pfam" id="PF21937">
    <property type="entry name" value="Yop-YscD_ppl_2nd"/>
    <property type="match status" value="1"/>
</dbReference>
<dbReference type="InterPro" id="IPR053947">
    <property type="entry name" value="YscD_ppl__2nd"/>
</dbReference>
<reference evidence="4 5" key="1">
    <citation type="journal article" date="2015" name="Genome Announc.">
        <title>Draft Genome Sequences of Marine Isolates of Thalassomonas viridans and Thalassomonas actiniarum.</title>
        <authorList>
            <person name="Olonade I."/>
            <person name="van Zyl L.J."/>
            <person name="Trindade M."/>
        </authorList>
    </citation>
    <scope>NUCLEOTIDE SEQUENCE [LARGE SCALE GENOMIC DNA]</scope>
    <source>
        <strain evidence="4 5">A5K-106</strain>
    </source>
</reference>
<organism evidence="4 5">
    <name type="scientific">Thalassomonas actiniarum</name>
    <dbReference type="NCBI Taxonomy" id="485447"/>
    <lineage>
        <taxon>Bacteria</taxon>
        <taxon>Pseudomonadati</taxon>
        <taxon>Pseudomonadota</taxon>
        <taxon>Gammaproteobacteria</taxon>
        <taxon>Alteromonadales</taxon>
        <taxon>Colwelliaceae</taxon>
        <taxon>Thalassomonas</taxon>
    </lineage>
</organism>